<sequence length="483" mass="50888">MTPTATTHDTLLAALRDALGPRHVLTEPDDLAPYVTETRKLFTGSALATLRPGSTQEVAFAVRACTQAGLSVVPLGGNTGLTGAGIPQGGVVLSLERMTRLRAIDPVDATITVEAGMILQDVQDAAERAGLLFPLSYASRGSARIGGGISTNAGGIAVVAYGNARDLVLGLEVVLADGRVWNGLRALRKDNAGYDLKQLFIGSEGTLGIVTAAVLKLYPKPRSTSVAFVGLDSARAALDLFVFLRTRMDRDLTAFEYLPPFALGIVLRHVPGTVQPLAGAHGAYALIEAASARPDSDMREALESALGEALAQGLIADATIGASGAQNTALWRLREGIPEAQTREGASIKHDVSVPLSRLPDFLEQAGAACMAEMPGLRPCGFGHFGDGNIHFNLSQPPGMPAADFLAEWGRFNRIVHDIVHGFGGSIAAEHGVGLIKREELERYGDPVGLDLMRKLKDALDPEQLLNPGKIIARRVAGPISEP</sequence>
<dbReference type="InterPro" id="IPR016169">
    <property type="entry name" value="FAD-bd_PCMH_sub2"/>
</dbReference>
<name>A0A1G9WIX9_9HYPH</name>
<dbReference type="Gene3D" id="1.10.45.10">
    <property type="entry name" value="Vanillyl-alcohol Oxidase, Chain A, domain 4"/>
    <property type="match status" value="1"/>
</dbReference>
<dbReference type="RefSeq" id="WP_091714558.1">
    <property type="nucleotide sequence ID" value="NZ_FNHS01000004.1"/>
</dbReference>
<dbReference type="GO" id="GO:0022904">
    <property type="term" value="P:respiratory electron transport chain"/>
    <property type="evidence" value="ECO:0007669"/>
    <property type="project" value="TreeGrafter"/>
</dbReference>
<keyword evidence="4" id="KW-0274">FAD</keyword>
<accession>A0A1G9WIX9</accession>
<dbReference type="Pfam" id="PF02913">
    <property type="entry name" value="FAD-oxidase_C"/>
    <property type="match status" value="1"/>
</dbReference>
<dbReference type="SUPFAM" id="SSF55103">
    <property type="entry name" value="FAD-linked oxidases, C-terminal domain"/>
    <property type="match status" value="1"/>
</dbReference>
<keyword evidence="7" id="KW-1185">Reference proteome</keyword>
<evidence type="ECO:0000313" key="6">
    <source>
        <dbReference type="EMBL" id="SDM84317.1"/>
    </source>
</evidence>
<evidence type="ECO:0000313" key="7">
    <source>
        <dbReference type="Proteomes" id="UP000198704"/>
    </source>
</evidence>
<dbReference type="Gene3D" id="3.30.43.10">
    <property type="entry name" value="Uridine Diphospho-n-acetylenolpyruvylglucosamine Reductase, domain 2"/>
    <property type="match status" value="1"/>
</dbReference>
<dbReference type="SUPFAM" id="SSF56176">
    <property type="entry name" value="FAD-binding/transporter-associated domain-like"/>
    <property type="match status" value="1"/>
</dbReference>
<dbReference type="Gene3D" id="3.30.465.10">
    <property type="match status" value="1"/>
</dbReference>
<dbReference type="InterPro" id="IPR006094">
    <property type="entry name" value="Oxid_FAD_bind_N"/>
</dbReference>
<dbReference type="PANTHER" id="PTHR43716">
    <property type="entry name" value="D-2-HYDROXYGLUTARATE DEHYDROGENASE, MITOCHONDRIAL"/>
    <property type="match status" value="1"/>
</dbReference>
<comment type="cofactor">
    <cofactor evidence="1">
        <name>FAD</name>
        <dbReference type="ChEBI" id="CHEBI:57692"/>
    </cofactor>
</comment>
<proteinExistence type="inferred from homology"/>
<feature type="domain" description="FAD-binding PCMH-type" evidence="5">
    <location>
        <begin position="42"/>
        <end position="220"/>
    </location>
</feature>
<dbReference type="InterPro" id="IPR016167">
    <property type="entry name" value="FAD-bd_PCMH_sub1"/>
</dbReference>
<dbReference type="OrthoDB" id="9809290at2"/>
<dbReference type="AlphaFoldDB" id="A0A1G9WIX9"/>
<dbReference type="GO" id="GO:0003824">
    <property type="term" value="F:catalytic activity"/>
    <property type="evidence" value="ECO:0007669"/>
    <property type="project" value="InterPro"/>
</dbReference>
<dbReference type="InterPro" id="IPR051264">
    <property type="entry name" value="FAD-oxidored/transferase_4"/>
</dbReference>
<reference evidence="7" key="1">
    <citation type="submission" date="2016-10" db="EMBL/GenBank/DDBJ databases">
        <authorList>
            <person name="Varghese N."/>
            <person name="Submissions S."/>
        </authorList>
    </citation>
    <scope>NUCLEOTIDE SEQUENCE [LARGE SCALE GENOMIC DNA]</scope>
    <source>
        <strain evidence="7">BL47</strain>
    </source>
</reference>
<dbReference type="EMBL" id="FNHS01000004">
    <property type="protein sequence ID" value="SDM84317.1"/>
    <property type="molecule type" value="Genomic_DNA"/>
</dbReference>
<dbReference type="InterPro" id="IPR036318">
    <property type="entry name" value="FAD-bd_PCMH-like_sf"/>
</dbReference>
<dbReference type="Proteomes" id="UP000198704">
    <property type="component" value="Unassembled WGS sequence"/>
</dbReference>
<dbReference type="FunFam" id="1.10.45.10:FF:000001">
    <property type="entry name" value="D-lactate dehydrogenase mitochondrial"/>
    <property type="match status" value="1"/>
</dbReference>
<evidence type="ECO:0000256" key="1">
    <source>
        <dbReference type="ARBA" id="ARBA00001974"/>
    </source>
</evidence>
<dbReference type="InterPro" id="IPR016166">
    <property type="entry name" value="FAD-bd_PCMH"/>
</dbReference>
<keyword evidence="3" id="KW-0285">Flavoprotein</keyword>
<dbReference type="Pfam" id="PF01565">
    <property type="entry name" value="FAD_binding_4"/>
    <property type="match status" value="1"/>
</dbReference>
<organism evidence="6 7">
    <name type="scientific">Methylobacterium phyllostachyos</name>
    <dbReference type="NCBI Taxonomy" id="582672"/>
    <lineage>
        <taxon>Bacteria</taxon>
        <taxon>Pseudomonadati</taxon>
        <taxon>Pseudomonadota</taxon>
        <taxon>Alphaproteobacteria</taxon>
        <taxon>Hyphomicrobiales</taxon>
        <taxon>Methylobacteriaceae</taxon>
        <taxon>Methylobacterium</taxon>
    </lineage>
</organism>
<evidence type="ECO:0000259" key="5">
    <source>
        <dbReference type="PROSITE" id="PS51387"/>
    </source>
</evidence>
<gene>
    <name evidence="6" type="ORF">SAMN05216360_1046</name>
</gene>
<dbReference type="Gene3D" id="3.30.70.2190">
    <property type="match status" value="1"/>
</dbReference>
<dbReference type="Gene3D" id="3.30.70.2740">
    <property type="match status" value="1"/>
</dbReference>
<dbReference type="GO" id="GO:0071949">
    <property type="term" value="F:FAD binding"/>
    <property type="evidence" value="ECO:0007669"/>
    <property type="project" value="InterPro"/>
</dbReference>
<protein>
    <submittedName>
        <fullName evidence="6">FAD/FMN-containing dehydrogenase</fullName>
    </submittedName>
</protein>
<dbReference type="PANTHER" id="PTHR43716:SF2">
    <property type="entry name" value="BLL6224 PROTEIN"/>
    <property type="match status" value="1"/>
</dbReference>
<dbReference type="PROSITE" id="PS51387">
    <property type="entry name" value="FAD_PCMH"/>
    <property type="match status" value="1"/>
</dbReference>
<evidence type="ECO:0000256" key="3">
    <source>
        <dbReference type="ARBA" id="ARBA00022630"/>
    </source>
</evidence>
<comment type="similarity">
    <text evidence="2">Belongs to the FAD-binding oxidoreductase/transferase type 4 family.</text>
</comment>
<evidence type="ECO:0000256" key="2">
    <source>
        <dbReference type="ARBA" id="ARBA00008000"/>
    </source>
</evidence>
<dbReference type="InterPro" id="IPR016171">
    <property type="entry name" value="Vanillyl_alc_oxidase_C-sub2"/>
</dbReference>
<dbReference type="InterPro" id="IPR004113">
    <property type="entry name" value="FAD-bd_oxidored_4_C"/>
</dbReference>
<dbReference type="STRING" id="582672.SAMN05216360_1046"/>
<dbReference type="InterPro" id="IPR016164">
    <property type="entry name" value="FAD-linked_Oxase-like_C"/>
</dbReference>
<evidence type="ECO:0000256" key="4">
    <source>
        <dbReference type="ARBA" id="ARBA00022827"/>
    </source>
</evidence>